<dbReference type="PANTHER" id="PTHR10434:SF66">
    <property type="entry name" value="PHOSPHOLIPID_GLYCEROL ACYLTRANSFERASE DOMAIN-CONTAINING PROTEIN"/>
    <property type="match status" value="1"/>
</dbReference>
<comment type="pathway">
    <text evidence="1">Lipid metabolism.</text>
</comment>
<keyword evidence="4" id="KW-0472">Membrane</keyword>
<evidence type="ECO:0000259" key="5">
    <source>
        <dbReference type="SMART" id="SM00563"/>
    </source>
</evidence>
<protein>
    <submittedName>
        <fullName evidence="6">Lysophospholipid acyltransferase family protein</fullName>
    </submittedName>
</protein>
<keyword evidence="4" id="KW-1133">Transmembrane helix</keyword>
<gene>
    <name evidence="6" type="ORF">ACFSNB_02770</name>
</gene>
<evidence type="ECO:0000313" key="7">
    <source>
        <dbReference type="Proteomes" id="UP001597296"/>
    </source>
</evidence>
<evidence type="ECO:0000256" key="4">
    <source>
        <dbReference type="SAM" id="Phobius"/>
    </source>
</evidence>
<dbReference type="SUPFAM" id="SSF69593">
    <property type="entry name" value="Glycerol-3-phosphate (1)-acyltransferase"/>
    <property type="match status" value="1"/>
</dbReference>
<reference evidence="7" key="1">
    <citation type="journal article" date="2019" name="Int. J. Syst. Evol. Microbiol.">
        <title>The Global Catalogue of Microorganisms (GCM) 10K type strain sequencing project: providing services to taxonomists for standard genome sequencing and annotation.</title>
        <authorList>
            <consortium name="The Broad Institute Genomics Platform"/>
            <consortium name="The Broad Institute Genome Sequencing Center for Infectious Disease"/>
            <person name="Wu L."/>
            <person name="Ma J."/>
        </authorList>
    </citation>
    <scope>NUCLEOTIDE SEQUENCE [LARGE SCALE GENOMIC DNA]</scope>
    <source>
        <strain evidence="7">KCTC 15012</strain>
    </source>
</reference>
<evidence type="ECO:0000256" key="2">
    <source>
        <dbReference type="ARBA" id="ARBA00022679"/>
    </source>
</evidence>
<evidence type="ECO:0000256" key="1">
    <source>
        <dbReference type="ARBA" id="ARBA00005189"/>
    </source>
</evidence>
<evidence type="ECO:0000313" key="6">
    <source>
        <dbReference type="EMBL" id="MFD2232723.1"/>
    </source>
</evidence>
<sequence>MADPRRWWRAIGVGLFLAIIGLGGTLLALTLFPLIGWLSRDPAARRRRIQGVLHRLFRLYCRAIDRLGIADVEFAGIERLGDLSGTLIVANHPSLLDVVMIMAAVPRVQCVVKGGLWSNPFFRFTVEGAGYLRNDLPPEQLVESCLGVLRDGGCLILFPEGTRTPPGTLPRLQRGFAHLATLAPCDLQVITLRADPPLLSKGQTWWRVPERRTRFRLEVDERITIERFLAEPRRPVAARRLTTYLEALFAARLAAPESGR</sequence>
<dbReference type="InterPro" id="IPR002123">
    <property type="entry name" value="Plipid/glycerol_acylTrfase"/>
</dbReference>
<organism evidence="6 7">
    <name type="scientific">Phaeospirillum tilakii</name>
    <dbReference type="NCBI Taxonomy" id="741673"/>
    <lineage>
        <taxon>Bacteria</taxon>
        <taxon>Pseudomonadati</taxon>
        <taxon>Pseudomonadota</taxon>
        <taxon>Alphaproteobacteria</taxon>
        <taxon>Rhodospirillales</taxon>
        <taxon>Rhodospirillaceae</taxon>
        <taxon>Phaeospirillum</taxon>
    </lineage>
</organism>
<keyword evidence="2" id="KW-0808">Transferase</keyword>
<feature type="domain" description="Phospholipid/glycerol acyltransferase" evidence="5">
    <location>
        <begin position="86"/>
        <end position="195"/>
    </location>
</feature>
<keyword evidence="7" id="KW-1185">Reference proteome</keyword>
<evidence type="ECO:0000256" key="3">
    <source>
        <dbReference type="ARBA" id="ARBA00023315"/>
    </source>
</evidence>
<dbReference type="Proteomes" id="UP001597296">
    <property type="component" value="Unassembled WGS sequence"/>
</dbReference>
<dbReference type="EMBL" id="JBHUIY010000003">
    <property type="protein sequence ID" value="MFD2232723.1"/>
    <property type="molecule type" value="Genomic_DNA"/>
</dbReference>
<dbReference type="SMART" id="SM00563">
    <property type="entry name" value="PlsC"/>
    <property type="match status" value="1"/>
</dbReference>
<dbReference type="PANTHER" id="PTHR10434">
    <property type="entry name" value="1-ACYL-SN-GLYCEROL-3-PHOSPHATE ACYLTRANSFERASE"/>
    <property type="match status" value="1"/>
</dbReference>
<keyword evidence="3 6" id="KW-0012">Acyltransferase</keyword>
<keyword evidence="4" id="KW-0812">Transmembrane</keyword>
<proteinExistence type="predicted"/>
<comment type="caution">
    <text evidence="6">The sequence shown here is derived from an EMBL/GenBank/DDBJ whole genome shotgun (WGS) entry which is preliminary data.</text>
</comment>
<dbReference type="GO" id="GO:0016746">
    <property type="term" value="F:acyltransferase activity"/>
    <property type="evidence" value="ECO:0007669"/>
    <property type="project" value="UniProtKB-KW"/>
</dbReference>
<dbReference type="CDD" id="cd07989">
    <property type="entry name" value="LPLAT_AGPAT-like"/>
    <property type="match status" value="1"/>
</dbReference>
<name>A0ABW5C9M5_9PROT</name>
<dbReference type="Pfam" id="PF01553">
    <property type="entry name" value="Acyltransferase"/>
    <property type="match status" value="1"/>
</dbReference>
<dbReference type="RefSeq" id="WP_377314290.1">
    <property type="nucleotide sequence ID" value="NZ_JBHUIY010000003.1"/>
</dbReference>
<feature type="transmembrane region" description="Helical" evidence="4">
    <location>
        <begin position="12"/>
        <end position="38"/>
    </location>
</feature>
<accession>A0ABW5C9M5</accession>